<dbReference type="Proteomes" id="UP001177935">
    <property type="component" value="Unassembled WGS sequence"/>
</dbReference>
<evidence type="ECO:0000313" key="4">
    <source>
        <dbReference type="Proteomes" id="UP000235405"/>
    </source>
</evidence>
<evidence type="ECO:0000313" key="2">
    <source>
        <dbReference type="EMBL" id="MDP2500529.1"/>
    </source>
</evidence>
<reference evidence="2" key="4">
    <citation type="submission" date="2023-07" db="EMBL/GenBank/DDBJ databases">
        <title>Genome content predicts the carbon catabolic preferences of heterotrophic bacteria.</title>
        <authorList>
            <person name="Gralka M."/>
        </authorList>
    </citation>
    <scope>NUCLEOTIDE SEQUENCE</scope>
    <source>
        <strain evidence="2">6E02</strain>
    </source>
</reference>
<feature type="chain" id="PRO_5015062270" evidence="1">
    <location>
        <begin position="21"/>
        <end position="332"/>
    </location>
</feature>
<sequence length="332" mass="36508">MKHIIFLFLASLTLAPHSFAALAPSEGFSGNMTFLTGFTANSSNLDVGQSNHQSQADLMSSGNTEAEGMVAVLGSVQYTFGALNHKQFFLGTSRDDIITGTLAFEVGYRQQVESGMVVDFSILPTLISGEVWDDPYAVDSNRKETDLTGTVVRMQLSRIMGSNFNLDVASGESDVKKENTGLKGLGLTEEERALMIRERKYFYLKSGYQYFLKDGSGILTPSMNVFSSDSEGDALSFLSLGAEINLAKRYGNHGLALTLNAAKRSYDKENPIFNKTREDKDFGAFVAYEYANIFDAKNWSLVSLLGAKTTNSNIEYYQSSQYVVSVGVDYKF</sequence>
<dbReference type="InterPro" id="IPR016896">
    <property type="entry name" value="DUF2860"/>
</dbReference>
<proteinExistence type="predicted"/>
<keyword evidence="1" id="KW-0732">Signal</keyword>
<reference evidence="3" key="3">
    <citation type="journal article" date="2018" name="Nature">
        <title>A major lineage of non-tailed dsDNA viruses as unrecognized killers of marine bacteria.</title>
        <authorList>
            <person name="Kauffman K.M."/>
            <person name="Hussain F.A."/>
            <person name="Yang J."/>
            <person name="Arevalo P."/>
            <person name="Brown J.M."/>
            <person name="Chang W.K."/>
            <person name="VanInsberghe D."/>
            <person name="Elsherbini J."/>
            <person name="Sharma R.S."/>
            <person name="Cutler M.B."/>
            <person name="Kelly L."/>
            <person name="Polz M.F."/>
        </authorList>
    </citation>
    <scope>NUCLEOTIDE SEQUENCE</scope>
    <source>
        <strain evidence="3">10N.286.54.F3</strain>
    </source>
</reference>
<gene>
    <name evidence="3" type="ORF">BCV19_22710</name>
    <name evidence="2" type="ORF">Q8W42_07405</name>
</gene>
<dbReference type="EMBL" id="MCSW01000032">
    <property type="protein sequence ID" value="PMF32402.1"/>
    <property type="molecule type" value="Genomic_DNA"/>
</dbReference>
<evidence type="ECO:0000313" key="3">
    <source>
        <dbReference type="EMBL" id="PMF32402.1"/>
    </source>
</evidence>
<feature type="signal peptide" evidence="1">
    <location>
        <begin position="1"/>
        <end position="20"/>
    </location>
</feature>
<reference evidence="4" key="1">
    <citation type="submission" date="2016-07" db="EMBL/GenBank/DDBJ databases">
        <title>Nontailed viruses are major unrecognized killers of bacteria in the ocean.</title>
        <authorList>
            <person name="Kauffman K."/>
            <person name="Hussain F."/>
            <person name="Yang J."/>
            <person name="Arevalo P."/>
            <person name="Brown J."/>
            <person name="Cutler M."/>
            <person name="Kelly L."/>
            <person name="Polz M.F."/>
        </authorList>
    </citation>
    <scope>NUCLEOTIDE SEQUENCE [LARGE SCALE GENOMIC DNA]</scope>
    <source>
        <strain evidence="4">10N.286.54.F3</strain>
    </source>
</reference>
<dbReference type="Pfam" id="PF11059">
    <property type="entry name" value="DUF2860"/>
    <property type="match status" value="1"/>
</dbReference>
<dbReference type="RefSeq" id="WP_017084624.1">
    <property type="nucleotide sequence ID" value="NZ_AP025508.1"/>
</dbReference>
<organism evidence="3 4">
    <name type="scientific">Vibrio splendidus</name>
    <dbReference type="NCBI Taxonomy" id="29497"/>
    <lineage>
        <taxon>Bacteria</taxon>
        <taxon>Pseudomonadati</taxon>
        <taxon>Pseudomonadota</taxon>
        <taxon>Gammaproteobacteria</taxon>
        <taxon>Vibrionales</taxon>
        <taxon>Vibrionaceae</taxon>
        <taxon>Vibrio</taxon>
    </lineage>
</organism>
<dbReference type="PIRSF" id="PIRSF028696">
    <property type="entry name" value="UCP028696"/>
    <property type="match status" value="1"/>
</dbReference>
<name>A0A1C3II06_VIBSP</name>
<dbReference type="EMBL" id="JAUYVL010000003">
    <property type="protein sequence ID" value="MDP2500529.1"/>
    <property type="molecule type" value="Genomic_DNA"/>
</dbReference>
<accession>A0A1C3II06</accession>
<comment type="caution">
    <text evidence="3">The sequence shown here is derived from an EMBL/GenBank/DDBJ whole genome shotgun (WGS) entry which is preliminary data.</text>
</comment>
<dbReference type="AlphaFoldDB" id="A0A1C3II06"/>
<protein>
    <submittedName>
        <fullName evidence="2">DUF2860 family protein</fullName>
    </submittedName>
</protein>
<reference evidence="3" key="2">
    <citation type="submission" date="2016-07" db="EMBL/GenBank/DDBJ databases">
        <authorList>
            <person name="Wan K."/>
            <person name="Booth B."/>
            <person name="Spirohn K."/>
            <person name="Hao T."/>
            <person name="Hu Y."/>
            <person name="Calderwood M."/>
            <person name="Hill D."/>
            <person name="Mohr S."/>
            <person name="Vidal M."/>
            <person name="Celniker S."/>
            <person name="Perrimon N."/>
        </authorList>
    </citation>
    <scope>NUCLEOTIDE SEQUENCE</scope>
    <source>
        <strain evidence="3">10N.286.54.F3</strain>
    </source>
</reference>
<evidence type="ECO:0000256" key="1">
    <source>
        <dbReference type="SAM" id="SignalP"/>
    </source>
</evidence>
<dbReference type="Proteomes" id="UP000235405">
    <property type="component" value="Unassembled WGS sequence"/>
</dbReference>